<dbReference type="Pfam" id="PF05977">
    <property type="entry name" value="MFS_3"/>
    <property type="match status" value="1"/>
</dbReference>
<keyword evidence="10" id="KW-1185">Reference proteome</keyword>
<dbReference type="InterPro" id="IPR036259">
    <property type="entry name" value="MFS_trans_sf"/>
</dbReference>
<dbReference type="GO" id="GO:0005886">
    <property type="term" value="C:plasma membrane"/>
    <property type="evidence" value="ECO:0007669"/>
    <property type="project" value="UniProtKB-SubCell"/>
</dbReference>
<evidence type="ECO:0000256" key="4">
    <source>
        <dbReference type="ARBA" id="ARBA00022692"/>
    </source>
</evidence>
<keyword evidence="5 7" id="KW-1133">Transmembrane helix</keyword>
<keyword evidence="2" id="KW-0813">Transport</keyword>
<evidence type="ECO:0000259" key="8">
    <source>
        <dbReference type="PROSITE" id="PS50850"/>
    </source>
</evidence>
<proteinExistence type="predicted"/>
<sequence>MAATFRSLRERNYRLWFAGSLASNVGTWMQRTAQDWIVLTELTDNDATAVGITMALQFGPQLLLAPYAGLLADRFPKRRLLLCTQIASGVLALGLGLLVVSGTAQLWMVYCFALALGVVASLDAPARQSFVSEIVDRELLSNAIALNSTSFNSARLVGPAIAGLLTVAVGAGPVFLINAATFAFTIVALVAMRGGELHPAPRQPRARGQIREGLRYVAGRPDLIAVLVAIFVFGMLGLNFAIFTSTMATIGFGLQADAFGLLNSVIAIGSLSGALVAARRTHARFRSFIVSLVAFGVFCAIAAAMPWYWLFAIALVPVGFCSITAMNTANALVQERIDPAVRGRVMALYMAILMGGTPIGAPLMGWFVELVGPRWTLAIGGASGVVAALLAIAILRRAGQVRWRDFPWLHRPPHDEPVVPDDRAVNPD</sequence>
<dbReference type="AlphaFoldDB" id="A0A7J5BYT4"/>
<feature type="transmembrane region" description="Helical" evidence="7">
    <location>
        <begin position="12"/>
        <end position="29"/>
    </location>
</feature>
<feature type="transmembrane region" description="Helical" evidence="7">
    <location>
        <begin position="80"/>
        <end position="100"/>
    </location>
</feature>
<dbReference type="OrthoDB" id="9775268at2"/>
<feature type="transmembrane region" description="Helical" evidence="7">
    <location>
        <begin position="309"/>
        <end position="333"/>
    </location>
</feature>
<evidence type="ECO:0000256" key="7">
    <source>
        <dbReference type="SAM" id="Phobius"/>
    </source>
</evidence>
<dbReference type="InterPro" id="IPR020846">
    <property type="entry name" value="MFS_dom"/>
</dbReference>
<name>A0A7J5BYT4_9MICO</name>
<reference evidence="9 10" key="1">
    <citation type="submission" date="2019-09" db="EMBL/GenBank/DDBJ databases">
        <title>Phylogeny of genus Pseudoclavibacter and closely related genus.</title>
        <authorList>
            <person name="Li Y."/>
        </authorList>
    </citation>
    <scope>NUCLEOTIDE SEQUENCE [LARGE SCALE GENOMIC DNA]</scope>
    <source>
        <strain evidence="9 10">DSM 23821</strain>
    </source>
</reference>
<dbReference type="PANTHER" id="PTHR23513:SF11">
    <property type="entry name" value="STAPHYLOFERRIN A TRANSPORTER"/>
    <property type="match status" value="1"/>
</dbReference>
<feature type="domain" description="Major facilitator superfamily (MFS) profile" evidence="8">
    <location>
        <begin position="1"/>
        <end position="399"/>
    </location>
</feature>
<dbReference type="GO" id="GO:0022857">
    <property type="term" value="F:transmembrane transporter activity"/>
    <property type="evidence" value="ECO:0007669"/>
    <property type="project" value="InterPro"/>
</dbReference>
<accession>A0A7J5BYT4</accession>
<gene>
    <name evidence="9" type="ORF">F8O01_06230</name>
</gene>
<comment type="caution">
    <text evidence="9">The sequence shown here is derived from an EMBL/GenBank/DDBJ whole genome shotgun (WGS) entry which is preliminary data.</text>
</comment>
<dbReference type="Proteomes" id="UP000467240">
    <property type="component" value="Unassembled WGS sequence"/>
</dbReference>
<feature type="transmembrane region" description="Helical" evidence="7">
    <location>
        <begin position="258"/>
        <end position="278"/>
    </location>
</feature>
<dbReference type="PROSITE" id="PS50850">
    <property type="entry name" value="MFS"/>
    <property type="match status" value="1"/>
</dbReference>
<evidence type="ECO:0000256" key="3">
    <source>
        <dbReference type="ARBA" id="ARBA00022475"/>
    </source>
</evidence>
<organism evidence="9 10">
    <name type="scientific">Pseudoclavibacter chungangensis</name>
    <dbReference type="NCBI Taxonomy" id="587635"/>
    <lineage>
        <taxon>Bacteria</taxon>
        <taxon>Bacillati</taxon>
        <taxon>Actinomycetota</taxon>
        <taxon>Actinomycetes</taxon>
        <taxon>Micrococcales</taxon>
        <taxon>Microbacteriaceae</taxon>
        <taxon>Pseudoclavibacter</taxon>
    </lineage>
</organism>
<dbReference type="InterPro" id="IPR010290">
    <property type="entry name" value="TM_effector"/>
</dbReference>
<dbReference type="SUPFAM" id="SSF103473">
    <property type="entry name" value="MFS general substrate transporter"/>
    <property type="match status" value="1"/>
</dbReference>
<feature type="transmembrane region" description="Helical" evidence="7">
    <location>
        <begin position="49"/>
        <end position="68"/>
    </location>
</feature>
<evidence type="ECO:0000313" key="9">
    <source>
        <dbReference type="EMBL" id="KAB1659516.1"/>
    </source>
</evidence>
<keyword evidence="3" id="KW-1003">Cell membrane</keyword>
<dbReference type="EMBL" id="WBJZ01000006">
    <property type="protein sequence ID" value="KAB1659516.1"/>
    <property type="molecule type" value="Genomic_DNA"/>
</dbReference>
<evidence type="ECO:0000256" key="2">
    <source>
        <dbReference type="ARBA" id="ARBA00022448"/>
    </source>
</evidence>
<dbReference type="PANTHER" id="PTHR23513">
    <property type="entry name" value="INTEGRAL MEMBRANE EFFLUX PROTEIN-RELATED"/>
    <property type="match status" value="1"/>
</dbReference>
<keyword evidence="6 7" id="KW-0472">Membrane</keyword>
<evidence type="ECO:0000256" key="1">
    <source>
        <dbReference type="ARBA" id="ARBA00004651"/>
    </source>
</evidence>
<feature type="transmembrane region" description="Helical" evidence="7">
    <location>
        <begin position="285"/>
        <end position="303"/>
    </location>
</feature>
<comment type="subcellular location">
    <subcellularLocation>
        <location evidence="1">Cell membrane</location>
        <topology evidence="1">Multi-pass membrane protein</topology>
    </subcellularLocation>
</comment>
<evidence type="ECO:0000256" key="6">
    <source>
        <dbReference type="ARBA" id="ARBA00023136"/>
    </source>
</evidence>
<feature type="transmembrane region" description="Helical" evidence="7">
    <location>
        <begin position="374"/>
        <end position="395"/>
    </location>
</feature>
<dbReference type="RefSeq" id="WP_158040016.1">
    <property type="nucleotide sequence ID" value="NZ_JACCFV010000001.1"/>
</dbReference>
<protein>
    <submittedName>
        <fullName evidence="9">MFS transporter</fullName>
    </submittedName>
</protein>
<dbReference type="Gene3D" id="1.20.1250.20">
    <property type="entry name" value="MFS general substrate transporter like domains"/>
    <property type="match status" value="1"/>
</dbReference>
<feature type="transmembrane region" description="Helical" evidence="7">
    <location>
        <begin position="345"/>
        <end position="368"/>
    </location>
</feature>
<dbReference type="CDD" id="cd06173">
    <property type="entry name" value="MFS_MefA_like"/>
    <property type="match status" value="1"/>
</dbReference>
<evidence type="ECO:0000256" key="5">
    <source>
        <dbReference type="ARBA" id="ARBA00022989"/>
    </source>
</evidence>
<evidence type="ECO:0000313" key="10">
    <source>
        <dbReference type="Proteomes" id="UP000467240"/>
    </source>
</evidence>
<keyword evidence="4 7" id="KW-0812">Transmembrane</keyword>
<feature type="transmembrane region" description="Helical" evidence="7">
    <location>
        <begin position="223"/>
        <end position="252"/>
    </location>
</feature>